<accession>A0A3B1AFU0</accession>
<organism evidence="7">
    <name type="scientific">hydrothermal vent metagenome</name>
    <dbReference type="NCBI Taxonomy" id="652676"/>
    <lineage>
        <taxon>unclassified sequences</taxon>
        <taxon>metagenomes</taxon>
        <taxon>ecological metagenomes</taxon>
    </lineage>
</organism>
<dbReference type="GO" id="GO:0000103">
    <property type="term" value="P:sulfate assimilation"/>
    <property type="evidence" value="ECO:0007669"/>
    <property type="project" value="TreeGrafter"/>
</dbReference>
<dbReference type="SUPFAM" id="SSF56655">
    <property type="entry name" value="Carbohydrate phosphatase"/>
    <property type="match status" value="1"/>
</dbReference>
<dbReference type="InterPro" id="IPR050725">
    <property type="entry name" value="CysQ/Inositol_MonoPase"/>
</dbReference>
<proteinExistence type="inferred from homology"/>
<name>A0A3B1AFU0_9ZZZZ</name>
<keyword evidence="4 7" id="KW-0378">Hydrolase</keyword>
<dbReference type="HAMAP" id="MF_02095">
    <property type="entry name" value="CysQ"/>
    <property type="match status" value="1"/>
</dbReference>
<protein>
    <submittedName>
        <fullName evidence="7">3'(2'),5'-bisphosphate nucleotidase</fullName>
        <ecNumber evidence="7">3.1.3.7</ecNumber>
    </submittedName>
</protein>
<keyword evidence="1" id="KW-1003">Cell membrane</keyword>
<evidence type="ECO:0000256" key="1">
    <source>
        <dbReference type="ARBA" id="ARBA00022475"/>
    </source>
</evidence>
<dbReference type="Gene3D" id="3.30.540.10">
    <property type="entry name" value="Fructose-1,6-Bisphosphatase, subunit A, domain 1"/>
    <property type="match status" value="1"/>
</dbReference>
<dbReference type="EC" id="3.1.3.7" evidence="7"/>
<evidence type="ECO:0000256" key="2">
    <source>
        <dbReference type="ARBA" id="ARBA00022519"/>
    </source>
</evidence>
<dbReference type="Gene3D" id="3.40.190.80">
    <property type="match status" value="1"/>
</dbReference>
<dbReference type="PANTHER" id="PTHR43028:SF7">
    <property type="entry name" value="3'(2'),5'-BISPHOSPHATE NUCLEOTIDASE CYSQ"/>
    <property type="match status" value="1"/>
</dbReference>
<dbReference type="GO" id="GO:0000287">
    <property type="term" value="F:magnesium ion binding"/>
    <property type="evidence" value="ECO:0007669"/>
    <property type="project" value="InterPro"/>
</dbReference>
<gene>
    <name evidence="7" type="ORF">MNBD_GAMMA23-1284</name>
</gene>
<dbReference type="PRINTS" id="PR00377">
    <property type="entry name" value="IMPHPHTASES"/>
</dbReference>
<dbReference type="InterPro" id="IPR000760">
    <property type="entry name" value="Inositol_monophosphatase-like"/>
</dbReference>
<dbReference type="GO" id="GO:0008441">
    <property type="term" value="F:3'(2'),5'-bisphosphate nucleotidase activity"/>
    <property type="evidence" value="ECO:0007669"/>
    <property type="project" value="UniProtKB-EC"/>
</dbReference>
<dbReference type="EMBL" id="UOFT01000055">
    <property type="protein sequence ID" value="VAW97149.1"/>
    <property type="molecule type" value="Genomic_DNA"/>
</dbReference>
<dbReference type="InterPro" id="IPR006240">
    <property type="entry name" value="CysQ"/>
</dbReference>
<evidence type="ECO:0000256" key="5">
    <source>
        <dbReference type="ARBA" id="ARBA00022842"/>
    </source>
</evidence>
<reference evidence="7" key="1">
    <citation type="submission" date="2018-06" db="EMBL/GenBank/DDBJ databases">
        <authorList>
            <person name="Zhirakovskaya E."/>
        </authorList>
    </citation>
    <scope>NUCLEOTIDE SEQUENCE</scope>
</reference>
<sequence length="271" mass="30054">MDTLQSYLEAVRNLACMAGEEILEVYQTEFSVEKKEDQTPVTQADLAANKIILAGLKALTPDIPVLSEEDSIPAFSERSKWQRYWLVDPLDGTREFIQKNGEFTVNIALIENQQPVLGVVYAPVLQVMYYALKGEGSYKTSAHSSAEKIHVAKHCAKPVRVAGSQSFTNNEFIAFVRNLPECTVINLGSALKSCLVAEGGADVYPRFGLTSEWDTAATQCILEEAGGYLVDLNLQPLRYNTKDSLLNPHFFAYGDSQMQWASYYEAESVSS</sequence>
<dbReference type="Pfam" id="PF00459">
    <property type="entry name" value="Inositol_P"/>
    <property type="match status" value="1"/>
</dbReference>
<keyword evidence="2" id="KW-0997">Cell inner membrane</keyword>
<evidence type="ECO:0000256" key="4">
    <source>
        <dbReference type="ARBA" id="ARBA00022801"/>
    </source>
</evidence>
<evidence type="ECO:0000313" key="7">
    <source>
        <dbReference type="EMBL" id="VAW97149.1"/>
    </source>
</evidence>
<dbReference type="NCBIfam" id="TIGR01331">
    <property type="entry name" value="bisphos_cysQ"/>
    <property type="match status" value="1"/>
</dbReference>
<evidence type="ECO:0000256" key="3">
    <source>
        <dbReference type="ARBA" id="ARBA00022723"/>
    </source>
</evidence>
<keyword evidence="3" id="KW-0479">Metal-binding</keyword>
<dbReference type="PANTHER" id="PTHR43028">
    <property type="entry name" value="3'(2'),5'-BISPHOSPHATE NUCLEOTIDASE 1"/>
    <property type="match status" value="1"/>
</dbReference>
<dbReference type="GO" id="GO:0050427">
    <property type="term" value="P:3'-phosphoadenosine 5'-phosphosulfate metabolic process"/>
    <property type="evidence" value="ECO:0007669"/>
    <property type="project" value="TreeGrafter"/>
</dbReference>
<keyword evidence="5" id="KW-0460">Magnesium</keyword>
<dbReference type="FunFam" id="3.30.540.10:FF:000007">
    <property type="entry name" value="3'(2'),5'-bisphosphate nucleotidase CysQ"/>
    <property type="match status" value="1"/>
</dbReference>
<dbReference type="AlphaFoldDB" id="A0A3B1AFU0"/>
<evidence type="ECO:0000256" key="6">
    <source>
        <dbReference type="ARBA" id="ARBA00023136"/>
    </source>
</evidence>
<keyword evidence="6" id="KW-0472">Membrane</keyword>
<dbReference type="CDD" id="cd01638">
    <property type="entry name" value="CysQ"/>
    <property type="match status" value="1"/>
</dbReference>